<evidence type="ECO:0000313" key="2">
    <source>
        <dbReference type="Proteomes" id="UP001164746"/>
    </source>
</evidence>
<keyword evidence="2" id="KW-1185">Reference proteome</keyword>
<dbReference type="EMBL" id="CP111023">
    <property type="protein sequence ID" value="WAR21646.1"/>
    <property type="molecule type" value="Genomic_DNA"/>
</dbReference>
<feature type="non-terminal residue" evidence="1">
    <location>
        <position position="1"/>
    </location>
</feature>
<accession>A0ABY7FL36</accession>
<sequence length="64" mass="7234">IHLLKQKAGLRGMAFSHDYSNSTATGDILGVDQYGELCHSGMYKRLLTNSPKECCEYVDYTFQK</sequence>
<reference evidence="1" key="1">
    <citation type="submission" date="2022-11" db="EMBL/GenBank/DDBJ databases">
        <title>Centuries of genome instability and evolution in soft-shell clam transmissible cancer (bioRxiv).</title>
        <authorList>
            <person name="Hart S.F.M."/>
            <person name="Yonemitsu M.A."/>
            <person name="Giersch R.M."/>
            <person name="Beal B.F."/>
            <person name="Arriagada G."/>
            <person name="Davis B.W."/>
            <person name="Ostrander E.A."/>
            <person name="Goff S.P."/>
            <person name="Metzger M.J."/>
        </authorList>
    </citation>
    <scope>NUCLEOTIDE SEQUENCE</scope>
    <source>
        <strain evidence="1">MELC-2E11</strain>
        <tissue evidence="1">Siphon/mantle</tissue>
    </source>
</reference>
<dbReference type="Gene3D" id="3.50.50.60">
    <property type="entry name" value="FAD/NAD(P)-binding domain"/>
    <property type="match status" value="1"/>
</dbReference>
<protein>
    <submittedName>
        <fullName evidence="1">Uncharacterized protein</fullName>
    </submittedName>
</protein>
<proteinExistence type="predicted"/>
<dbReference type="Proteomes" id="UP001164746">
    <property type="component" value="Chromosome 12"/>
</dbReference>
<evidence type="ECO:0000313" key="1">
    <source>
        <dbReference type="EMBL" id="WAR21646.1"/>
    </source>
</evidence>
<dbReference type="InterPro" id="IPR036188">
    <property type="entry name" value="FAD/NAD-bd_sf"/>
</dbReference>
<name>A0ABY7FL36_MYAAR</name>
<gene>
    <name evidence="1" type="ORF">MAR_015620</name>
</gene>
<organism evidence="1 2">
    <name type="scientific">Mya arenaria</name>
    <name type="common">Soft-shell clam</name>
    <dbReference type="NCBI Taxonomy" id="6604"/>
    <lineage>
        <taxon>Eukaryota</taxon>
        <taxon>Metazoa</taxon>
        <taxon>Spiralia</taxon>
        <taxon>Lophotrochozoa</taxon>
        <taxon>Mollusca</taxon>
        <taxon>Bivalvia</taxon>
        <taxon>Autobranchia</taxon>
        <taxon>Heteroconchia</taxon>
        <taxon>Euheterodonta</taxon>
        <taxon>Imparidentia</taxon>
        <taxon>Neoheterodontei</taxon>
        <taxon>Myida</taxon>
        <taxon>Myoidea</taxon>
        <taxon>Myidae</taxon>
        <taxon>Mya</taxon>
    </lineage>
</organism>